<evidence type="ECO:0000313" key="3">
    <source>
        <dbReference type="Proteomes" id="UP001055429"/>
    </source>
</evidence>
<sequence>MKLWVSILLLAFLAGCTSRTDRAPPRPLFDLGGVPHEWALAHGKVGGLILSRLDGTGRGTPVLVMTCDDSTRGGLQVRFPEATAGPMRLQAGDKTFQVEARQKDDLWAVQGEGRFPAGWFEALAAADTLRLSYGTRALAVPAPGAPSVEHYARYCDLLTAGRPA</sequence>
<feature type="chain" id="PRO_5045346366" evidence="1">
    <location>
        <begin position="24"/>
        <end position="164"/>
    </location>
</feature>
<feature type="signal peptide" evidence="1">
    <location>
        <begin position="1"/>
        <end position="23"/>
    </location>
</feature>
<dbReference type="EMBL" id="CP097649">
    <property type="protein sequence ID" value="URI15113.1"/>
    <property type="molecule type" value="Genomic_DNA"/>
</dbReference>
<gene>
    <name evidence="2" type="ORF">M8231_15170</name>
</gene>
<keyword evidence="3" id="KW-1185">Reference proteome</keyword>
<dbReference type="PROSITE" id="PS51257">
    <property type="entry name" value="PROKAR_LIPOPROTEIN"/>
    <property type="match status" value="1"/>
</dbReference>
<name>A0ABY4SJZ6_9CAUL</name>
<keyword evidence="1" id="KW-0732">Signal</keyword>
<organism evidence="2 3">
    <name type="scientific">Brevundimonas albigilva</name>
    <dbReference type="NCBI Taxonomy" id="1312364"/>
    <lineage>
        <taxon>Bacteria</taxon>
        <taxon>Pseudomonadati</taxon>
        <taxon>Pseudomonadota</taxon>
        <taxon>Alphaproteobacteria</taxon>
        <taxon>Caulobacterales</taxon>
        <taxon>Caulobacteraceae</taxon>
        <taxon>Brevundimonas</taxon>
    </lineage>
</organism>
<proteinExistence type="predicted"/>
<reference evidence="2" key="1">
    <citation type="submission" date="2022-05" db="EMBL/GenBank/DDBJ databases">
        <title>Brevundimonas albigilva TT17 genome sequence.</title>
        <authorList>
            <person name="Lee K."/>
            <person name="Son H."/>
        </authorList>
    </citation>
    <scope>NUCLEOTIDE SEQUENCE</scope>
    <source>
        <strain evidence="2">TT17</strain>
    </source>
</reference>
<evidence type="ECO:0000313" key="2">
    <source>
        <dbReference type="EMBL" id="URI15113.1"/>
    </source>
</evidence>
<dbReference type="Proteomes" id="UP001055429">
    <property type="component" value="Chromosome"/>
</dbReference>
<accession>A0ABY4SJZ6</accession>
<evidence type="ECO:0000256" key="1">
    <source>
        <dbReference type="SAM" id="SignalP"/>
    </source>
</evidence>
<protein>
    <submittedName>
        <fullName evidence="2">Uncharacterized protein</fullName>
    </submittedName>
</protein>
<dbReference type="RefSeq" id="WP_250201865.1">
    <property type="nucleotide sequence ID" value="NZ_CP097649.1"/>
</dbReference>